<feature type="region of interest" description="Disordered" evidence="3">
    <location>
        <begin position="822"/>
        <end position="842"/>
    </location>
</feature>
<dbReference type="InterPro" id="IPR056810">
    <property type="entry name" value="GNC1-like_N"/>
</dbReference>
<evidence type="ECO:0000313" key="6">
    <source>
        <dbReference type="Proteomes" id="UP000759131"/>
    </source>
</evidence>
<dbReference type="GO" id="GO:0006417">
    <property type="term" value="P:regulation of translation"/>
    <property type="evidence" value="ECO:0007669"/>
    <property type="project" value="TreeGrafter"/>
</dbReference>
<dbReference type="Pfam" id="PF24993">
    <property type="entry name" value="GNC1_N"/>
    <property type="match status" value="1"/>
</dbReference>
<organism evidence="5">
    <name type="scientific">Medioppia subpectinata</name>
    <dbReference type="NCBI Taxonomy" id="1979941"/>
    <lineage>
        <taxon>Eukaryota</taxon>
        <taxon>Metazoa</taxon>
        <taxon>Ecdysozoa</taxon>
        <taxon>Arthropoda</taxon>
        <taxon>Chelicerata</taxon>
        <taxon>Arachnida</taxon>
        <taxon>Acari</taxon>
        <taxon>Acariformes</taxon>
        <taxon>Sarcoptiformes</taxon>
        <taxon>Oribatida</taxon>
        <taxon>Brachypylina</taxon>
        <taxon>Oppioidea</taxon>
        <taxon>Oppiidae</taxon>
        <taxon>Medioppia</taxon>
    </lineage>
</organism>
<dbReference type="SUPFAM" id="SSF48371">
    <property type="entry name" value="ARM repeat"/>
    <property type="match status" value="2"/>
</dbReference>
<evidence type="ECO:0000259" key="4">
    <source>
        <dbReference type="Pfam" id="PF24993"/>
    </source>
</evidence>
<dbReference type="Gene3D" id="1.25.10.10">
    <property type="entry name" value="Leucine-rich Repeat Variant"/>
    <property type="match status" value="2"/>
</dbReference>
<keyword evidence="6" id="KW-1185">Reference proteome</keyword>
<name>A0A7R9Q3K5_9ACAR</name>
<proteinExistence type="inferred from homology"/>
<dbReference type="PANTHER" id="PTHR23346">
    <property type="entry name" value="TRANSLATIONAL ACTIVATOR GCN1-RELATED"/>
    <property type="match status" value="1"/>
</dbReference>
<feature type="non-terminal residue" evidence="5">
    <location>
        <position position="1399"/>
    </location>
</feature>
<dbReference type="Proteomes" id="UP000759131">
    <property type="component" value="Unassembled WGS sequence"/>
</dbReference>
<evidence type="ECO:0000256" key="1">
    <source>
        <dbReference type="ARBA" id="ARBA00007366"/>
    </source>
</evidence>
<sequence>MVKMLVQSTATISEVLKNLSVYIQSSSLNDRKTIFNHLIQLIDTKDIEETTIRGLFKVIIITFMRYNDTKSVSLVIHFVKHLLKKYPAIGSKHLVQCLHSFSLQLKQLNSTKSIARVCLTAFKLSVCLDWNQCNDYEIQHKLIESQAILSVLIIATDSSNIRDKAYNKLKTFWKCIPIDEYAAALGKLSANVEPSLALQLTIIWDFVIKYLSELKSFETITKYKPIFRDLFLKHIIGCKTKHSNDIISVGFKYQLKQITHEDFAQLFLPSIQKAVLRNSEVVLNLIGVIFKGLSLDLSPYASEIGKLLASQLHSKDDMLRSEAIDATKHLAQQCSNSSAIEGLLKHYFAVLNGSEGKLTIAVQRLGVVSGIGALSHHSVSGEAQHLSAVALESFVTVLKQEVHEPTILHMTAQLQLWCNRLVTEIPKSFIEWFKALQTLKTSTAYVKSAYISCLNAGFKENMSEQASDVLTILTTSAQKSFTATVSQMPNLTEGLNALCLSLKLIASDKQFETKYKSLFNQLFETQKLAFLSDKFISSASEESLQTLTHFIDCLVFNYETKLVSKMKPINTSLLLLMTHPISYAVRKQAFITTKKLASNSINDKFAIDLIKEFYLLFKDMKDNQNDSNSLNSDETQANTEVTKQPSVSALIECHNSLLSYCNDEQNLKCLLLVALSSAHINPIFNTNPNLWYNLLHKRIDYKLLDQFIKDNKDMIVQTVLREIDDICVKRNAVKALVCLAPHDFIPIFLTKAVNTLSKPDFKIITQMDYEIYLTKDNELYDQSILDAIPAEMQNKNIKRESKVYSYKEQMEEIELKKELEAKKKTQTDSKGPQMSKKQLEAKQQQLEKEAQIRSKLTTIYSEFCVAIDLIESIAISNANAISNYINDVLFALINLFSSPLCSQKATKLFVDLRKTLFNQRDSDLKRFGDSLAYLTLRQLKPFCPIDEHWTTGDLNERVDKLMTQLHKRTCRPTGRDYDEKTAQLAIKLRLTAPAFAYTFPLIQSLLMNSQTPDDLLLKCLQIVSEHSHMRFNMSYGLDDIEDDTIGLKDPKYLPLKYMFDTIIKVIAKSPIHIEQNASKVLLDMALSANGDKGCARASFQEVNTLLEALKNSVETVRSSALNALQILSHNVLVNMNDEKAKFVLTHRIFVTQFDPNEECATSGQQLFSDCRLRTSVSLCNALFDDIINGNSILRHSVSGAMEALLSEYPEQTPKVVKQLIDIYRERAKVLPPVIDNFGRAIANSQVDIYEPRLGVALVLTQIAPLIPNEIIEEIAHFFVPEALGDRNESVQSQMLEAGCALVNLHGKESINLLLNVFEKFLDDAPDTSDNDAVRRSVVVLMGTLARHIDKDNPKVKPIVAKLIEALSTPSQMVQEAVANCLPHLIPAFKEEAPSLLQKL</sequence>
<evidence type="ECO:0000256" key="3">
    <source>
        <dbReference type="SAM" id="MobiDB-lite"/>
    </source>
</evidence>
<dbReference type="EMBL" id="CAJPIZ010007841">
    <property type="protein sequence ID" value="CAG2110637.1"/>
    <property type="molecule type" value="Genomic_DNA"/>
</dbReference>
<comment type="similarity">
    <text evidence="1">Belongs to the GCN1 family.</text>
</comment>
<dbReference type="GO" id="GO:0019887">
    <property type="term" value="F:protein kinase regulator activity"/>
    <property type="evidence" value="ECO:0007669"/>
    <property type="project" value="TreeGrafter"/>
</dbReference>
<accession>A0A7R9Q3K5</accession>
<dbReference type="OrthoDB" id="5148094at2759"/>
<dbReference type="PANTHER" id="PTHR23346:SF7">
    <property type="entry name" value="STALLED RIBOSOME SENSOR GCN1"/>
    <property type="match status" value="1"/>
</dbReference>
<gene>
    <name evidence="5" type="ORF">OSB1V03_LOCUS10620</name>
</gene>
<keyword evidence="2" id="KW-0677">Repeat</keyword>
<dbReference type="EMBL" id="OC862416">
    <property type="protein sequence ID" value="CAD7630207.1"/>
    <property type="molecule type" value="Genomic_DNA"/>
</dbReference>
<dbReference type="GO" id="GO:0005829">
    <property type="term" value="C:cytosol"/>
    <property type="evidence" value="ECO:0007669"/>
    <property type="project" value="TreeGrafter"/>
</dbReference>
<evidence type="ECO:0000256" key="2">
    <source>
        <dbReference type="ARBA" id="ARBA00022737"/>
    </source>
</evidence>
<feature type="domain" description="Stalled ribosome sensor GCN1-like N-terminal" evidence="4">
    <location>
        <begin position="224"/>
        <end position="358"/>
    </location>
</feature>
<reference evidence="5" key="1">
    <citation type="submission" date="2020-11" db="EMBL/GenBank/DDBJ databases">
        <authorList>
            <person name="Tran Van P."/>
        </authorList>
    </citation>
    <scope>NUCLEOTIDE SEQUENCE</scope>
</reference>
<dbReference type="InterPro" id="IPR011989">
    <property type="entry name" value="ARM-like"/>
</dbReference>
<dbReference type="GO" id="GO:0034198">
    <property type="term" value="P:cellular response to amino acid starvation"/>
    <property type="evidence" value="ECO:0007669"/>
    <property type="project" value="TreeGrafter"/>
</dbReference>
<dbReference type="InterPro" id="IPR016024">
    <property type="entry name" value="ARM-type_fold"/>
</dbReference>
<protein>
    <recommendedName>
        <fullName evidence="4">Stalled ribosome sensor GCN1-like N-terminal domain-containing protein</fullName>
    </recommendedName>
</protein>
<evidence type="ECO:0000313" key="5">
    <source>
        <dbReference type="EMBL" id="CAD7630207.1"/>
    </source>
</evidence>